<evidence type="ECO:0000313" key="1">
    <source>
        <dbReference type="EMBL" id="KAG0444069.1"/>
    </source>
</evidence>
<keyword evidence="2" id="KW-1185">Reference proteome</keyword>
<name>A0AC60QWI2_IXOPE</name>
<reference evidence="1 2" key="1">
    <citation type="journal article" date="2020" name="Cell">
        <title>Large-Scale Comparative Analyses of Tick Genomes Elucidate Their Genetic Diversity and Vector Capacities.</title>
        <authorList>
            <consortium name="Tick Genome and Microbiome Consortium (TIGMIC)"/>
            <person name="Jia N."/>
            <person name="Wang J."/>
            <person name="Shi W."/>
            <person name="Du L."/>
            <person name="Sun Y."/>
            <person name="Zhan W."/>
            <person name="Jiang J.F."/>
            <person name="Wang Q."/>
            <person name="Zhang B."/>
            <person name="Ji P."/>
            <person name="Bell-Sakyi L."/>
            <person name="Cui X.M."/>
            <person name="Yuan T.T."/>
            <person name="Jiang B.G."/>
            <person name="Yang W.F."/>
            <person name="Lam T.T."/>
            <person name="Chang Q.C."/>
            <person name="Ding S.J."/>
            <person name="Wang X.J."/>
            <person name="Zhu J.G."/>
            <person name="Ruan X.D."/>
            <person name="Zhao L."/>
            <person name="Wei J.T."/>
            <person name="Ye R.Z."/>
            <person name="Que T.C."/>
            <person name="Du C.H."/>
            <person name="Zhou Y.H."/>
            <person name="Cheng J.X."/>
            <person name="Dai P.F."/>
            <person name="Guo W.B."/>
            <person name="Han X.H."/>
            <person name="Huang E.J."/>
            <person name="Li L.F."/>
            <person name="Wei W."/>
            <person name="Gao Y.C."/>
            <person name="Liu J.Z."/>
            <person name="Shao H.Z."/>
            <person name="Wang X."/>
            <person name="Wang C.C."/>
            <person name="Yang T.C."/>
            <person name="Huo Q.B."/>
            <person name="Li W."/>
            <person name="Chen H.Y."/>
            <person name="Chen S.E."/>
            <person name="Zhou L.G."/>
            <person name="Ni X.B."/>
            <person name="Tian J.H."/>
            <person name="Sheng Y."/>
            <person name="Liu T."/>
            <person name="Pan Y.S."/>
            <person name="Xia L.Y."/>
            <person name="Li J."/>
            <person name="Zhao F."/>
            <person name="Cao W.C."/>
        </authorList>
    </citation>
    <scope>NUCLEOTIDE SEQUENCE [LARGE SCALE GENOMIC DNA]</scope>
    <source>
        <strain evidence="1">Iper-2018</strain>
    </source>
</reference>
<sequence length="144" mass="16394">MPVARIDRRFSKMKERLFKELERAKYVAISADCWKTFNRGFFGVTCLWLDAESLERQSAALCCHRIKGSVTYEKIAEELENVFLEYRIENKVARVVTDSGSNFLKAFSVYMFHAGASPFLSAHAPHGSVGLQGLSDTTVFKMVW</sequence>
<organism evidence="1 2">
    <name type="scientific">Ixodes persulcatus</name>
    <name type="common">Taiga tick</name>
    <dbReference type="NCBI Taxonomy" id="34615"/>
    <lineage>
        <taxon>Eukaryota</taxon>
        <taxon>Metazoa</taxon>
        <taxon>Ecdysozoa</taxon>
        <taxon>Arthropoda</taxon>
        <taxon>Chelicerata</taxon>
        <taxon>Arachnida</taxon>
        <taxon>Acari</taxon>
        <taxon>Parasitiformes</taxon>
        <taxon>Ixodida</taxon>
        <taxon>Ixodoidea</taxon>
        <taxon>Ixodidae</taxon>
        <taxon>Ixodinae</taxon>
        <taxon>Ixodes</taxon>
    </lineage>
</organism>
<comment type="caution">
    <text evidence="1">The sequence shown here is derived from an EMBL/GenBank/DDBJ whole genome shotgun (WGS) entry which is preliminary data.</text>
</comment>
<dbReference type="Proteomes" id="UP000805193">
    <property type="component" value="Unassembled WGS sequence"/>
</dbReference>
<gene>
    <name evidence="1" type="ORF">HPB47_014209</name>
</gene>
<accession>A0AC60QWI2</accession>
<evidence type="ECO:0000313" key="2">
    <source>
        <dbReference type="Proteomes" id="UP000805193"/>
    </source>
</evidence>
<protein>
    <submittedName>
        <fullName evidence="1">Uncharacterized protein</fullName>
    </submittedName>
</protein>
<dbReference type="EMBL" id="JABSTQ010002518">
    <property type="protein sequence ID" value="KAG0444069.1"/>
    <property type="molecule type" value="Genomic_DNA"/>
</dbReference>
<proteinExistence type="predicted"/>